<dbReference type="EMBL" id="JAJEQF010000059">
    <property type="protein sequence ID" value="MCC2169057.1"/>
    <property type="molecule type" value="Genomic_DNA"/>
</dbReference>
<dbReference type="Pfam" id="PF14305">
    <property type="entry name" value="ATPgrasp_TupA"/>
    <property type="match status" value="1"/>
</dbReference>
<accession>A0AAE3AZQ1</accession>
<dbReference type="RefSeq" id="WP_308729082.1">
    <property type="nucleotide sequence ID" value="NZ_JAJEQF010000059.1"/>
</dbReference>
<dbReference type="Proteomes" id="UP001199355">
    <property type="component" value="Unassembled WGS sequence"/>
</dbReference>
<protein>
    <submittedName>
        <fullName evidence="1">Glycosyltransferase</fullName>
    </submittedName>
</protein>
<dbReference type="AlphaFoldDB" id="A0AAE3AZQ1"/>
<name>A0AAE3AZQ1_9FIRM</name>
<reference evidence="1 2" key="1">
    <citation type="submission" date="2021-10" db="EMBL/GenBank/DDBJ databases">
        <title>Anaerobic single-cell dispensing facilitates the cultivation of human gut bacteria.</title>
        <authorList>
            <person name="Afrizal A."/>
        </authorList>
    </citation>
    <scope>NUCLEOTIDE SEQUENCE [LARGE SCALE GENOMIC DNA]</scope>
    <source>
        <strain evidence="1 2">CLA-AA-H244</strain>
    </source>
</reference>
<comment type="caution">
    <text evidence="1">The sequence shown here is derived from an EMBL/GenBank/DDBJ whole genome shotgun (WGS) entry which is preliminary data.</text>
</comment>
<proteinExistence type="predicted"/>
<gene>
    <name evidence="1" type="ORF">LKD45_15430</name>
</gene>
<organism evidence="1 2">
    <name type="scientific">Gallintestinimicrobium propionicum</name>
    <dbReference type="NCBI Taxonomy" id="2981770"/>
    <lineage>
        <taxon>Bacteria</taxon>
        <taxon>Bacillati</taxon>
        <taxon>Bacillota</taxon>
        <taxon>Clostridia</taxon>
        <taxon>Lachnospirales</taxon>
        <taxon>Lachnospiraceae</taxon>
        <taxon>Gallintestinimicrobium</taxon>
    </lineage>
</organism>
<evidence type="ECO:0000313" key="1">
    <source>
        <dbReference type="EMBL" id="MCC2169057.1"/>
    </source>
</evidence>
<evidence type="ECO:0000313" key="2">
    <source>
        <dbReference type="Proteomes" id="UP001199355"/>
    </source>
</evidence>
<dbReference type="InterPro" id="IPR029465">
    <property type="entry name" value="ATPgrasp_TupA"/>
</dbReference>
<sequence>MNNITKNIILFPFNILYKISPEADLKVLFYLKQHYKLNLKNPKTYNEKLQWIKLYNKNSLMPKCCDKYTVREFVEKQECGEILNDLIWEGFKPEDIPFDNLPEKYVIKVTHGSTFNIIQDGTAKISRDEVIEKCNKWLKAKFLPCYGEWFYGVEKPRVIVEKFIESADDEQLRDYKVFCFNGKPKMVRVDTDRFTKHKMDFFDCNWERIPNAGMGYPISGRKIEKPECLAELLEYARKLSKPFIHARVDFYIVKDKIYFGEITFTNGAGFDRCSSYEFDLKMGNWLQIK</sequence>
<keyword evidence="2" id="KW-1185">Reference proteome</keyword>